<organism evidence="5 6">
    <name type="scientific">Cupriavidus basilensis</name>
    <dbReference type="NCBI Taxonomy" id="68895"/>
    <lineage>
        <taxon>Bacteria</taxon>
        <taxon>Pseudomonadati</taxon>
        <taxon>Pseudomonadota</taxon>
        <taxon>Betaproteobacteria</taxon>
        <taxon>Burkholderiales</taxon>
        <taxon>Burkholderiaceae</taxon>
        <taxon>Cupriavidus</taxon>
    </lineage>
</organism>
<feature type="domain" description="GGDEF" evidence="4">
    <location>
        <begin position="252"/>
        <end position="388"/>
    </location>
</feature>
<evidence type="ECO:0000313" key="6">
    <source>
        <dbReference type="Proteomes" id="UP001216674"/>
    </source>
</evidence>
<evidence type="ECO:0000313" key="5">
    <source>
        <dbReference type="EMBL" id="MDF3837207.1"/>
    </source>
</evidence>
<keyword evidence="3" id="KW-1133">Transmembrane helix</keyword>
<dbReference type="SMART" id="SM00267">
    <property type="entry name" value="GGDEF"/>
    <property type="match status" value="1"/>
</dbReference>
<feature type="transmembrane region" description="Helical" evidence="3">
    <location>
        <begin position="153"/>
        <end position="177"/>
    </location>
</feature>
<proteinExistence type="predicted"/>
<dbReference type="EMBL" id="JARJLM010000487">
    <property type="protein sequence ID" value="MDF3837207.1"/>
    <property type="molecule type" value="Genomic_DNA"/>
</dbReference>
<protein>
    <recommendedName>
        <fullName evidence="1">diguanylate cyclase</fullName>
        <ecNumber evidence="1">2.7.7.65</ecNumber>
    </recommendedName>
</protein>
<dbReference type="SUPFAM" id="SSF55073">
    <property type="entry name" value="Nucleotide cyclase"/>
    <property type="match status" value="1"/>
</dbReference>
<dbReference type="Pfam" id="PF00990">
    <property type="entry name" value="GGDEF"/>
    <property type="match status" value="1"/>
</dbReference>
<evidence type="ECO:0000259" key="4">
    <source>
        <dbReference type="PROSITE" id="PS50887"/>
    </source>
</evidence>
<evidence type="ECO:0000256" key="1">
    <source>
        <dbReference type="ARBA" id="ARBA00012528"/>
    </source>
</evidence>
<comment type="caution">
    <text evidence="5">The sequence shown here is derived from an EMBL/GenBank/DDBJ whole genome shotgun (WGS) entry which is preliminary data.</text>
</comment>
<dbReference type="EC" id="2.7.7.65" evidence="1"/>
<dbReference type="InterPro" id="IPR050469">
    <property type="entry name" value="Diguanylate_Cyclase"/>
</dbReference>
<feature type="transmembrane region" description="Helical" evidence="3">
    <location>
        <begin position="189"/>
        <end position="210"/>
    </location>
</feature>
<sequence>MQLDQQTIVVVMGVVYASTLAIAAGLLAALRPSAAGRLWAWGHLLVSAAGLVLAANASARQVYLSAGAAVVLIAGRLLIYRGVRVYYGLPSWDRTLAVGVAAAGLALAGAAGMANGYARMHVVGYGSLALVAMLTVVTTLHCHQGRRSIGTPLVIVASLVHLATQLAGLSAGLSGAVSAGPFYASSANAILLLAPLVATLLALFGFTLMAMEQVIATNEHGARLDGLTRLLNRGALDKAAISLVAAWERHGQALSCLVIDVDHFKQVNDRNGHHAGDSVLKLIAEAIDNSRRASDVAGRYGGEEFCILCPHTDESQATALANRILRKVRAIPLPGEPVAFASVSIGVAELRGGAAGVEGLWRALFAAADRALYAAKEFGRDRYALASWMAPATRPVSGDVGDSSHLPIA</sequence>
<feature type="transmembrane region" description="Helical" evidence="3">
    <location>
        <begin position="6"/>
        <end position="29"/>
    </location>
</feature>
<reference evidence="5 6" key="1">
    <citation type="submission" date="2023-03" db="EMBL/GenBank/DDBJ databases">
        <title>Draft assemblies of triclosan tolerant bacteria isolated from returned activated sludge.</title>
        <authorList>
            <person name="Van Hamelsveld S."/>
        </authorList>
    </citation>
    <scope>NUCLEOTIDE SEQUENCE [LARGE SCALE GENOMIC DNA]</scope>
    <source>
        <strain evidence="5 6">GW210010_S58</strain>
    </source>
</reference>
<feature type="transmembrane region" description="Helical" evidence="3">
    <location>
        <begin position="95"/>
        <end position="116"/>
    </location>
</feature>
<dbReference type="InterPro" id="IPR043128">
    <property type="entry name" value="Rev_trsase/Diguanyl_cyclase"/>
</dbReference>
<dbReference type="RefSeq" id="WP_035812414.1">
    <property type="nucleotide sequence ID" value="NZ_JARJLM010000487.1"/>
</dbReference>
<feature type="transmembrane region" description="Helical" evidence="3">
    <location>
        <begin position="38"/>
        <end position="57"/>
    </location>
</feature>
<keyword evidence="3" id="KW-0472">Membrane</keyword>
<dbReference type="NCBIfam" id="TIGR00254">
    <property type="entry name" value="GGDEF"/>
    <property type="match status" value="1"/>
</dbReference>
<keyword evidence="6" id="KW-1185">Reference proteome</keyword>
<dbReference type="PANTHER" id="PTHR45138:SF9">
    <property type="entry name" value="DIGUANYLATE CYCLASE DGCM-RELATED"/>
    <property type="match status" value="1"/>
</dbReference>
<feature type="transmembrane region" description="Helical" evidence="3">
    <location>
        <begin position="122"/>
        <end position="141"/>
    </location>
</feature>
<dbReference type="Gene3D" id="3.30.70.270">
    <property type="match status" value="1"/>
</dbReference>
<dbReference type="InterPro" id="IPR029787">
    <property type="entry name" value="Nucleotide_cyclase"/>
</dbReference>
<feature type="transmembrane region" description="Helical" evidence="3">
    <location>
        <begin position="63"/>
        <end position="83"/>
    </location>
</feature>
<dbReference type="InterPro" id="IPR000160">
    <property type="entry name" value="GGDEF_dom"/>
</dbReference>
<dbReference type="CDD" id="cd01949">
    <property type="entry name" value="GGDEF"/>
    <property type="match status" value="1"/>
</dbReference>
<gene>
    <name evidence="5" type="ORF">P3W85_30260</name>
</gene>
<keyword evidence="3" id="KW-0812">Transmembrane</keyword>
<name>A0ABT6AY73_9BURK</name>
<dbReference type="PROSITE" id="PS50887">
    <property type="entry name" value="GGDEF"/>
    <property type="match status" value="1"/>
</dbReference>
<comment type="catalytic activity">
    <reaction evidence="2">
        <text>2 GTP = 3',3'-c-di-GMP + 2 diphosphate</text>
        <dbReference type="Rhea" id="RHEA:24898"/>
        <dbReference type="ChEBI" id="CHEBI:33019"/>
        <dbReference type="ChEBI" id="CHEBI:37565"/>
        <dbReference type="ChEBI" id="CHEBI:58805"/>
        <dbReference type="EC" id="2.7.7.65"/>
    </reaction>
</comment>
<accession>A0ABT6AY73</accession>
<dbReference type="Proteomes" id="UP001216674">
    <property type="component" value="Unassembled WGS sequence"/>
</dbReference>
<dbReference type="PANTHER" id="PTHR45138">
    <property type="entry name" value="REGULATORY COMPONENTS OF SENSORY TRANSDUCTION SYSTEM"/>
    <property type="match status" value="1"/>
</dbReference>
<evidence type="ECO:0000256" key="3">
    <source>
        <dbReference type="SAM" id="Phobius"/>
    </source>
</evidence>
<evidence type="ECO:0000256" key="2">
    <source>
        <dbReference type="ARBA" id="ARBA00034247"/>
    </source>
</evidence>